<reference evidence="2" key="1">
    <citation type="submission" date="2020-05" db="EMBL/GenBank/DDBJ databases">
        <title>WGS assembly of Panicum virgatum.</title>
        <authorList>
            <person name="Lovell J.T."/>
            <person name="Jenkins J."/>
            <person name="Shu S."/>
            <person name="Juenger T.E."/>
            <person name="Schmutz J."/>
        </authorList>
    </citation>
    <scope>NUCLEOTIDE SEQUENCE</scope>
    <source>
        <strain evidence="2">AP13</strain>
    </source>
</reference>
<keyword evidence="3" id="KW-1185">Reference proteome</keyword>
<feature type="compositionally biased region" description="Basic and acidic residues" evidence="1">
    <location>
        <begin position="1"/>
        <end position="12"/>
    </location>
</feature>
<evidence type="ECO:0000313" key="3">
    <source>
        <dbReference type="Proteomes" id="UP000823388"/>
    </source>
</evidence>
<accession>A0A8T0X7I5</accession>
<evidence type="ECO:0000256" key="1">
    <source>
        <dbReference type="SAM" id="MobiDB-lite"/>
    </source>
</evidence>
<dbReference type="Proteomes" id="UP000823388">
    <property type="component" value="Chromosome 1K"/>
</dbReference>
<comment type="caution">
    <text evidence="2">The sequence shown here is derived from an EMBL/GenBank/DDBJ whole genome shotgun (WGS) entry which is preliminary data.</text>
</comment>
<gene>
    <name evidence="2" type="ORF">PVAP13_1KG008050</name>
</gene>
<dbReference type="EMBL" id="CM029037">
    <property type="protein sequence ID" value="KAG2655385.1"/>
    <property type="molecule type" value="Genomic_DNA"/>
</dbReference>
<evidence type="ECO:0000313" key="2">
    <source>
        <dbReference type="EMBL" id="KAG2655385.1"/>
    </source>
</evidence>
<proteinExistence type="predicted"/>
<dbReference type="AlphaFoldDB" id="A0A8T0X7I5"/>
<name>A0A8T0X7I5_PANVG</name>
<organism evidence="2 3">
    <name type="scientific">Panicum virgatum</name>
    <name type="common">Blackwell switchgrass</name>
    <dbReference type="NCBI Taxonomy" id="38727"/>
    <lineage>
        <taxon>Eukaryota</taxon>
        <taxon>Viridiplantae</taxon>
        <taxon>Streptophyta</taxon>
        <taxon>Embryophyta</taxon>
        <taxon>Tracheophyta</taxon>
        <taxon>Spermatophyta</taxon>
        <taxon>Magnoliopsida</taxon>
        <taxon>Liliopsida</taxon>
        <taxon>Poales</taxon>
        <taxon>Poaceae</taxon>
        <taxon>PACMAD clade</taxon>
        <taxon>Panicoideae</taxon>
        <taxon>Panicodae</taxon>
        <taxon>Paniceae</taxon>
        <taxon>Panicinae</taxon>
        <taxon>Panicum</taxon>
        <taxon>Panicum sect. Hiantes</taxon>
    </lineage>
</organism>
<feature type="region of interest" description="Disordered" evidence="1">
    <location>
        <begin position="1"/>
        <end position="81"/>
    </location>
</feature>
<protein>
    <submittedName>
        <fullName evidence="2">Uncharacterized protein</fullName>
    </submittedName>
</protein>
<sequence length="185" mass="20157">MVRDSERQKQEPKGSGGRWRCGRRGGAVPSGAEVAPPGHPTARRCWRPADRSPLADPARGGSGRRGGAASRSLHGRRRTKARWRSCTDGCGGCRRIQRSPPGEDKHGAELPAADPAWIGARGGRPRPARGRRHPGEFFTICCCSTATAADQIDLPRHLEDWQILDLPWRGWRARPPAIDISPGGR</sequence>